<dbReference type="EMBL" id="NUUI01000039">
    <property type="protein sequence ID" value="PHG18671.1"/>
    <property type="molecule type" value="Genomic_DNA"/>
</dbReference>
<accession>A0ABD6TIY5</accession>
<organism evidence="2 3">
    <name type="scientific">Bacillus wiedmannii</name>
    <dbReference type="NCBI Taxonomy" id="1890302"/>
    <lineage>
        <taxon>Bacteria</taxon>
        <taxon>Bacillati</taxon>
        <taxon>Bacillota</taxon>
        <taxon>Bacilli</taxon>
        <taxon>Bacillales</taxon>
        <taxon>Bacillaceae</taxon>
        <taxon>Bacillus</taxon>
        <taxon>Bacillus cereus group</taxon>
    </lineage>
</organism>
<evidence type="ECO:0000313" key="3">
    <source>
        <dbReference type="Proteomes" id="UP000225062"/>
    </source>
</evidence>
<protein>
    <submittedName>
        <fullName evidence="2">Serine/threonine protein kinase</fullName>
    </submittedName>
</protein>
<evidence type="ECO:0000259" key="1">
    <source>
        <dbReference type="PROSITE" id="PS50011"/>
    </source>
</evidence>
<dbReference type="InterPro" id="IPR011009">
    <property type="entry name" value="Kinase-like_dom_sf"/>
</dbReference>
<sequence length="319" mass="37515">MINIGFLQNMSNTEIYNFIIINARYNMKDIPVEIQLNQVTFQLKEHHNFDWLMKLGTVFAVFDQQDSGNLSFGVEKDGRKKFIKYAGAQTLAYEGTVKDAIERLKKSVFLYEELKHDSLIKLIEHFPVHSGYVLIFDWFDGECLHSHWSFPPPEKYKNPNSPYYKYKHLSVLERIQSLNAMFSFHTYVEKENYVAIDFYDGSILYNFHTNETKICDIDLYSKKPYMNKMGRLWGSSRFMSPEEFELNAMIDARTNVFNMGAMAFEILGGGKDRSFTKWEASKDLYEIAYRAVNESRAERYESVKVFYEEWINVANAEKI</sequence>
<reference evidence="2 3" key="1">
    <citation type="submission" date="2017-09" db="EMBL/GenBank/DDBJ databases">
        <title>Large-scale bioinformatics analysis of Bacillus genomes uncovers conserved roles of natural products in bacterial physiology.</title>
        <authorList>
            <consortium name="Agbiome Team Llc"/>
            <person name="Bleich R.M."/>
            <person name="Grubbs K.J."/>
            <person name="Santa Maria K.C."/>
            <person name="Allen S.E."/>
            <person name="Farag S."/>
            <person name="Shank E.A."/>
            <person name="Bowers A."/>
        </authorList>
    </citation>
    <scope>NUCLEOTIDE SEQUENCE [LARGE SCALE GENOMIC DNA]</scope>
    <source>
        <strain evidence="2 3">AFS032503</strain>
    </source>
</reference>
<evidence type="ECO:0000313" key="2">
    <source>
        <dbReference type="EMBL" id="PHG18671.1"/>
    </source>
</evidence>
<dbReference type="PROSITE" id="PS50011">
    <property type="entry name" value="PROTEIN_KINASE_DOM"/>
    <property type="match status" value="1"/>
</dbReference>
<dbReference type="InterPro" id="IPR000719">
    <property type="entry name" value="Prot_kinase_dom"/>
</dbReference>
<keyword evidence="2" id="KW-0808">Transferase</keyword>
<feature type="domain" description="Protein kinase" evidence="1">
    <location>
        <begin position="47"/>
        <end position="319"/>
    </location>
</feature>
<comment type="caution">
    <text evidence="2">The sequence shown here is derived from an EMBL/GenBank/DDBJ whole genome shotgun (WGS) entry which is preliminary data.</text>
</comment>
<dbReference type="SUPFAM" id="SSF56112">
    <property type="entry name" value="Protein kinase-like (PK-like)"/>
    <property type="match status" value="1"/>
</dbReference>
<keyword evidence="2" id="KW-0418">Kinase</keyword>
<proteinExistence type="predicted"/>
<dbReference type="Gene3D" id="1.10.510.10">
    <property type="entry name" value="Transferase(Phosphotransferase) domain 1"/>
    <property type="match status" value="1"/>
</dbReference>
<keyword evidence="2" id="KW-0723">Serine/threonine-protein kinase</keyword>
<dbReference type="AlphaFoldDB" id="A0ABD6TIY5"/>
<dbReference type="Proteomes" id="UP000225062">
    <property type="component" value="Unassembled WGS sequence"/>
</dbReference>
<gene>
    <name evidence="2" type="ORF">COI74_20185</name>
</gene>
<name>A0ABD6TIY5_9BACI</name>
<dbReference type="GO" id="GO:0004674">
    <property type="term" value="F:protein serine/threonine kinase activity"/>
    <property type="evidence" value="ECO:0007669"/>
    <property type="project" value="UniProtKB-KW"/>
</dbReference>